<organism evidence="1 2">
    <name type="scientific">Stephania cephalantha</name>
    <dbReference type="NCBI Taxonomy" id="152367"/>
    <lineage>
        <taxon>Eukaryota</taxon>
        <taxon>Viridiplantae</taxon>
        <taxon>Streptophyta</taxon>
        <taxon>Embryophyta</taxon>
        <taxon>Tracheophyta</taxon>
        <taxon>Spermatophyta</taxon>
        <taxon>Magnoliopsida</taxon>
        <taxon>Ranunculales</taxon>
        <taxon>Menispermaceae</taxon>
        <taxon>Menispermoideae</taxon>
        <taxon>Cissampelideae</taxon>
        <taxon>Stephania</taxon>
    </lineage>
</organism>
<name>A0AAP0P638_9MAGN</name>
<sequence length="84" mass="9788">MARAMARDRVRVLVKCTDRDRGLVMHRDKDRDNMFHLDRDFNVHVWECGHPGHFTNMCSQQRAGTAELGADSCYCHARSDYYPS</sequence>
<protein>
    <submittedName>
        <fullName evidence="1">Uncharacterized protein</fullName>
    </submittedName>
</protein>
<dbReference type="EMBL" id="JBBNAG010000005">
    <property type="protein sequence ID" value="KAK9132472.1"/>
    <property type="molecule type" value="Genomic_DNA"/>
</dbReference>
<gene>
    <name evidence="1" type="ORF">Scep_012000</name>
</gene>
<dbReference type="Proteomes" id="UP001419268">
    <property type="component" value="Unassembled WGS sequence"/>
</dbReference>
<dbReference type="AlphaFoldDB" id="A0AAP0P638"/>
<evidence type="ECO:0000313" key="1">
    <source>
        <dbReference type="EMBL" id="KAK9132472.1"/>
    </source>
</evidence>
<comment type="caution">
    <text evidence="1">The sequence shown here is derived from an EMBL/GenBank/DDBJ whole genome shotgun (WGS) entry which is preliminary data.</text>
</comment>
<evidence type="ECO:0000313" key="2">
    <source>
        <dbReference type="Proteomes" id="UP001419268"/>
    </source>
</evidence>
<accession>A0AAP0P638</accession>
<proteinExistence type="predicted"/>
<keyword evidence="2" id="KW-1185">Reference proteome</keyword>
<reference evidence="1 2" key="1">
    <citation type="submission" date="2024-01" db="EMBL/GenBank/DDBJ databases">
        <title>Genome assemblies of Stephania.</title>
        <authorList>
            <person name="Yang L."/>
        </authorList>
    </citation>
    <scope>NUCLEOTIDE SEQUENCE [LARGE SCALE GENOMIC DNA]</scope>
    <source>
        <strain evidence="1">JXDWG</strain>
        <tissue evidence="1">Leaf</tissue>
    </source>
</reference>